<accession>M4NEG1</accession>
<dbReference type="eggNOG" id="ENOG5030Z18">
    <property type="taxonomic scope" value="Bacteria"/>
</dbReference>
<dbReference type="KEGG" id="rhd:R2APBS1_2026"/>
<evidence type="ECO:0000313" key="1">
    <source>
        <dbReference type="EMBL" id="AGG89149.1"/>
    </source>
</evidence>
<dbReference type="AlphaFoldDB" id="M4NEG1"/>
<protein>
    <submittedName>
        <fullName evidence="1">Uncharacterized protein</fullName>
    </submittedName>
</protein>
<name>M4NEG1_9GAMM</name>
<dbReference type="Proteomes" id="UP000011859">
    <property type="component" value="Chromosome"/>
</dbReference>
<dbReference type="HOGENOM" id="CLU_828679_0_0_6"/>
<dbReference type="OrthoDB" id="5957412at2"/>
<proteinExistence type="predicted"/>
<gene>
    <name evidence="1" type="ORF">R2APBS1_2026</name>
</gene>
<dbReference type="RefSeq" id="WP_015447874.1">
    <property type="nucleotide sequence ID" value="NC_020541.1"/>
</dbReference>
<organism evidence="1 2">
    <name type="scientific">Rhodanobacter denitrificans</name>
    <dbReference type="NCBI Taxonomy" id="666685"/>
    <lineage>
        <taxon>Bacteria</taxon>
        <taxon>Pseudomonadati</taxon>
        <taxon>Pseudomonadota</taxon>
        <taxon>Gammaproteobacteria</taxon>
        <taxon>Lysobacterales</taxon>
        <taxon>Rhodanobacteraceae</taxon>
        <taxon>Rhodanobacter</taxon>
    </lineage>
</organism>
<sequence>MTSTHENLAVLEVRAPGGPPTYDSLSLGALERVTREHRPSHGAVLRLFRANTASRGLTKEVIASLDRDARELFELDTRTGALQVLKESWESEPTHAPLWFAFHKNSRPLTRLSADDVAAAAARFASAEPLAIHSFIVELQRGAGAASLGATLDELRKAITSSTEVLFITSHAPTNALLAAPATNHETPDPAAAAAARRDELLNLGWPTSEQVSRANHSTADNRSQWAAVRRAAGELLGVWSVRDRTYRHPTFQFKDGMIRPQVKELLAALAAIPGFNATDDAKGWRRAFWLYGARGALADKDGCMRTPAEVFETDPAAVIALAESDAKVDPNAHW</sequence>
<dbReference type="EMBL" id="CP003470">
    <property type="protein sequence ID" value="AGG89149.1"/>
    <property type="molecule type" value="Genomic_DNA"/>
</dbReference>
<evidence type="ECO:0000313" key="2">
    <source>
        <dbReference type="Proteomes" id="UP000011859"/>
    </source>
</evidence>
<reference evidence="1 2" key="1">
    <citation type="submission" date="2012-04" db="EMBL/GenBank/DDBJ databases">
        <title>Complete genome of Rhodanobacter sp. 2APBS1.</title>
        <authorList>
            <consortium name="US DOE Joint Genome Institute"/>
            <person name="Huntemann M."/>
            <person name="Wei C.-L."/>
            <person name="Han J."/>
            <person name="Detter J.C."/>
            <person name="Han C."/>
            <person name="Tapia R."/>
            <person name="Munk A.C.C."/>
            <person name="Chen A."/>
            <person name="Krypides N."/>
            <person name="Mavromatis K."/>
            <person name="Markowitz V."/>
            <person name="Szeto E."/>
            <person name="Ivanova N."/>
            <person name="Mikhailova N."/>
            <person name="Ovchinnikova G."/>
            <person name="Pagani I."/>
            <person name="Pati A."/>
            <person name="Goodwin L."/>
            <person name="Peters L."/>
            <person name="Pitluck S."/>
            <person name="Woyke T."/>
            <person name="Prakash O."/>
            <person name="Elkins J."/>
            <person name="Brown S."/>
            <person name="Palumbo A."/>
            <person name="Hemme C."/>
            <person name="Zhou J."/>
            <person name="Watson D."/>
            <person name="Jardine P."/>
            <person name="Kostka J."/>
            <person name="Green S."/>
        </authorList>
    </citation>
    <scope>NUCLEOTIDE SEQUENCE [LARGE SCALE GENOMIC DNA]</scope>
    <source>
        <strain evidence="1 2">2APBS1</strain>
    </source>
</reference>
<keyword evidence="2" id="KW-1185">Reference proteome</keyword>
<dbReference type="STRING" id="666685.R2APBS1_2026"/>